<feature type="compositionally biased region" description="Basic and acidic residues" evidence="1">
    <location>
        <begin position="219"/>
        <end position="234"/>
    </location>
</feature>
<name>A0A8S1HA23_9PELO</name>
<reference evidence="2" key="1">
    <citation type="submission" date="2020-10" db="EMBL/GenBank/DDBJ databases">
        <authorList>
            <person name="Kikuchi T."/>
        </authorList>
    </citation>
    <scope>NUCLEOTIDE SEQUENCE</scope>
    <source>
        <strain evidence="2">NKZ352</strain>
    </source>
</reference>
<evidence type="ECO:0000313" key="2">
    <source>
        <dbReference type="EMBL" id="CAD6192959.1"/>
    </source>
</evidence>
<protein>
    <submittedName>
        <fullName evidence="2">Uncharacterized protein</fullName>
    </submittedName>
</protein>
<organism evidence="2 3">
    <name type="scientific">Caenorhabditis auriculariae</name>
    <dbReference type="NCBI Taxonomy" id="2777116"/>
    <lineage>
        <taxon>Eukaryota</taxon>
        <taxon>Metazoa</taxon>
        <taxon>Ecdysozoa</taxon>
        <taxon>Nematoda</taxon>
        <taxon>Chromadorea</taxon>
        <taxon>Rhabditida</taxon>
        <taxon>Rhabditina</taxon>
        <taxon>Rhabditomorpha</taxon>
        <taxon>Rhabditoidea</taxon>
        <taxon>Rhabditidae</taxon>
        <taxon>Peloderinae</taxon>
        <taxon>Caenorhabditis</taxon>
    </lineage>
</organism>
<dbReference type="AlphaFoldDB" id="A0A8S1HA23"/>
<sequence>MIKWWTMSVNEAVQDPLHLHLFRLFSLFAETSPQGTLKPFQGEFLIDELLREAGRPTTSKRVDFPEDLTFRELLNLLQLVFPDRRELEPSTDRVFERFINHVIAKGFVLFRKQRKSKGCLGGRFSKSKQNDWTPGWCQVVPGEVRVWQVANKSESRVRVDENSVVQTCSFETDRFVWTVSSGSECLHFAHFDQLAARAFVRDMRLASDHPTPESLTSFDLKRSSRVRPSEKEVTMKKEFEKERLQLEKQLEEERRNRKDEEIVRGLATRMLEEERQKSEQMQRVLAELQTKLHTEEHEPTFDEYDGEEDDDDEETSAAAAEQEAAEITLPSREDQLRHYAYHLNANVIYLDGDDVVAVAEDDEVNLTLSGLETGV</sequence>
<dbReference type="EMBL" id="CAJGYM010000031">
    <property type="protein sequence ID" value="CAD6192959.1"/>
    <property type="molecule type" value="Genomic_DNA"/>
</dbReference>
<evidence type="ECO:0000256" key="1">
    <source>
        <dbReference type="SAM" id="MobiDB-lite"/>
    </source>
</evidence>
<proteinExistence type="predicted"/>
<comment type="caution">
    <text evidence="2">The sequence shown here is derived from an EMBL/GenBank/DDBJ whole genome shotgun (WGS) entry which is preliminary data.</text>
</comment>
<dbReference type="Proteomes" id="UP000835052">
    <property type="component" value="Unassembled WGS sequence"/>
</dbReference>
<keyword evidence="3" id="KW-1185">Reference proteome</keyword>
<evidence type="ECO:0000313" key="3">
    <source>
        <dbReference type="Proteomes" id="UP000835052"/>
    </source>
</evidence>
<dbReference type="CDD" id="cd22249">
    <property type="entry name" value="UDM1_RNF168_RNF169-like"/>
    <property type="match status" value="1"/>
</dbReference>
<gene>
    <name evidence="2" type="ORF">CAUJ_LOCUS8878</name>
</gene>
<feature type="compositionally biased region" description="Acidic residues" evidence="1">
    <location>
        <begin position="301"/>
        <end position="315"/>
    </location>
</feature>
<dbReference type="OrthoDB" id="5797166at2759"/>
<feature type="region of interest" description="Disordered" evidence="1">
    <location>
        <begin position="209"/>
        <end position="234"/>
    </location>
</feature>
<accession>A0A8S1HA23</accession>
<feature type="region of interest" description="Disordered" evidence="1">
    <location>
        <begin position="292"/>
        <end position="319"/>
    </location>
</feature>